<organism evidence="10 11">
    <name type="scientific">Talaromyces islandicus</name>
    <name type="common">Penicillium islandicum</name>
    <dbReference type="NCBI Taxonomy" id="28573"/>
    <lineage>
        <taxon>Eukaryota</taxon>
        <taxon>Fungi</taxon>
        <taxon>Dikarya</taxon>
        <taxon>Ascomycota</taxon>
        <taxon>Pezizomycotina</taxon>
        <taxon>Eurotiomycetes</taxon>
        <taxon>Eurotiomycetidae</taxon>
        <taxon>Eurotiales</taxon>
        <taxon>Trichocomaceae</taxon>
        <taxon>Talaromyces</taxon>
        <taxon>Talaromyces sect. Islandici</taxon>
    </lineage>
</organism>
<feature type="compositionally biased region" description="Basic and acidic residues" evidence="6">
    <location>
        <begin position="1651"/>
        <end position="1672"/>
    </location>
</feature>
<keyword evidence="4" id="KW-0539">Nucleus</keyword>
<dbReference type="STRING" id="28573.A0A0U1LUN8"/>
<dbReference type="Proteomes" id="UP000054383">
    <property type="component" value="Unassembled WGS sequence"/>
</dbReference>
<dbReference type="GO" id="GO:0006397">
    <property type="term" value="P:mRNA processing"/>
    <property type="evidence" value="ECO:0007669"/>
    <property type="project" value="InterPro"/>
</dbReference>
<feature type="domain" description="THO complex subunitTHOC2 C-terminal" evidence="7">
    <location>
        <begin position="1231"/>
        <end position="1535"/>
    </location>
</feature>
<feature type="region of interest" description="Disordered" evidence="6">
    <location>
        <begin position="1157"/>
        <end position="1203"/>
    </location>
</feature>
<dbReference type="OMA" id="QERWTCI"/>
<dbReference type="PANTHER" id="PTHR21597">
    <property type="entry name" value="THO2 PROTEIN"/>
    <property type="match status" value="1"/>
</dbReference>
<dbReference type="GO" id="GO:0000445">
    <property type="term" value="C:THO complex part of transcription export complex"/>
    <property type="evidence" value="ECO:0007669"/>
    <property type="project" value="TreeGrafter"/>
</dbReference>
<dbReference type="GO" id="GO:0006406">
    <property type="term" value="P:mRNA export from nucleus"/>
    <property type="evidence" value="ECO:0007669"/>
    <property type="project" value="InterPro"/>
</dbReference>
<evidence type="ECO:0000313" key="11">
    <source>
        <dbReference type="Proteomes" id="UP000054383"/>
    </source>
</evidence>
<feature type="compositionally biased region" description="Low complexity" evidence="6">
    <location>
        <begin position="2101"/>
        <end position="2112"/>
    </location>
</feature>
<feature type="compositionally biased region" description="Low complexity" evidence="6">
    <location>
        <begin position="73"/>
        <end position="87"/>
    </location>
</feature>
<feature type="domain" description="THO complex subunit 2 N-terminal" evidence="9">
    <location>
        <begin position="142"/>
        <end position="868"/>
    </location>
</feature>
<name>A0A0U1LUN8_TALIS</name>
<evidence type="ECO:0000259" key="8">
    <source>
        <dbReference type="Pfam" id="PF11732"/>
    </source>
</evidence>
<evidence type="ECO:0000256" key="2">
    <source>
        <dbReference type="ARBA" id="ARBA00007857"/>
    </source>
</evidence>
<feature type="region of interest" description="Disordered" evidence="6">
    <location>
        <begin position="574"/>
        <end position="608"/>
    </location>
</feature>
<feature type="compositionally biased region" description="Low complexity" evidence="6">
    <location>
        <begin position="1957"/>
        <end position="1976"/>
    </location>
</feature>
<feature type="compositionally biased region" description="Gly residues" evidence="6">
    <location>
        <begin position="54"/>
        <end position="67"/>
    </location>
</feature>
<dbReference type="OrthoDB" id="29024at2759"/>
<feature type="compositionally biased region" description="Basic and acidic residues" evidence="6">
    <location>
        <begin position="1867"/>
        <end position="1918"/>
    </location>
</feature>
<protein>
    <recommendedName>
        <fullName evidence="3">THO complex subunit 2</fullName>
    </recommendedName>
</protein>
<keyword evidence="5" id="KW-0175">Coiled coil</keyword>
<dbReference type="InterPro" id="IPR040007">
    <property type="entry name" value="Tho2"/>
</dbReference>
<dbReference type="InterPro" id="IPR021726">
    <property type="entry name" value="THO_THOC2_N"/>
</dbReference>
<evidence type="ECO:0000259" key="9">
    <source>
        <dbReference type="Pfam" id="PF16134"/>
    </source>
</evidence>
<feature type="compositionally biased region" description="Acidic residues" evidence="6">
    <location>
        <begin position="1160"/>
        <end position="1171"/>
    </location>
</feature>
<evidence type="ECO:0000256" key="6">
    <source>
        <dbReference type="SAM" id="MobiDB-lite"/>
    </source>
</evidence>
<dbReference type="Pfam" id="PF11732">
    <property type="entry name" value="Thoc2"/>
    <property type="match status" value="1"/>
</dbReference>
<dbReference type="EMBL" id="CVMT01000003">
    <property type="protein sequence ID" value="CRG87123.1"/>
    <property type="molecule type" value="Genomic_DNA"/>
</dbReference>
<evidence type="ECO:0000256" key="3">
    <source>
        <dbReference type="ARBA" id="ARBA00019596"/>
    </source>
</evidence>
<sequence length="2350" mass="262165">MPPSGGGKRKRGDRSWSGDSGHDGQRPSPHRPGNLNLAQHNQPPSPSPRHGDAGGRGGRGGGRGGRANSGRSQSAAQVEQQQQKAAQNTPMASATPDSQQQQTESGGTVKTNANKAVNATPVRQTDEVQTTQQDSFYVYEYVTKDVVAGWPKSGKQKVIDQGIAARNLHDTINLACIFQELIRSVLFKRLDPSDAGSTVRQIIANREKEDAQPDKDDISSLFLNTLSILVDEHDTSNDALKPFVFATGISPSLLRLELDTNLVQGLGLVRETFTRIGIRKQTNILYRQSNYNLLREESEGYSKLVTELFTTSNSESPSSEIVEETFERVKAMIGAFDLDVGRVLDVTLDVFAAVLVKKYHFFVRFLRASSWWPKGDRLRREEESDPYSGLPSWAIPGWTGYDDEKKEDFARIRDERDQAFWNRVRETGIRAFYEIGRRPLSDEERQLALSDASNHSDFGSETKQWIEQTGTLPPKGNRVAAQLLGFKLRFYSASAREAGYLPENLIWVAALLIKIGFISLRDLYPHLWREDDSMPELEEKLKKEKMEKELKARPGGGINALMLAGALPDDTLPVPLSRSREPDARSSTPGKDSEAAASKEAGDQEPLPDIREQKVDLLKSLLTIGAVPEALFLLSRFPWLIDIPELPEYIHRIVHHCLSKLYAPMRPLQENEQLREARRIPSTDQSGVPKGQVRLTDVPARKLLRWAHPDKEDREDGTNYRFYWDHWSDTIPVCQTVDDFFALSSSLLNVSGFRIGQDPLLMSKISRIAQNSLKTDTSEANRNRWRDFCKRLLLPALSLSNKNPGVANEVFGVIRHFPRAVRYNMYAEWHFGQTSRLPDIKAAFDLATAQTRDTLKRLSKTNIRAMARALAEIAYANPGIVVNVEITQIESYDNLIEVVVECARYFTDLGYDILVWALINNLGQQGRSRVKQGGLLTSKWLNALSTFTGKAFKRYSVLNPSPILQYVLDQLRQQNSTDLIILERLVSSMAGIVTDTNFNEQQIQGMTGGTILQSQILLQLLDKRHESKTTSKRLMKALTDSKLAGQLLIAIAQERLLCVYRESENVPELKLLGNIFDEIHRILTQYLDLLRSNLTFEEFDSFVPSLASLIGEFGIQPDIAFWITRPGLCKQIADADQVAKETNPALASKAKKIKSVTADGDVEMAEDETNEQNENTTAEGELEVEQSPAAADKALSPGHTNGVVTPEVATWHPVLQKVMDEIEPILPPNAWQTVGLPFYVTFWQLSIYDVHIPGKAYEDEIERQKRKRDFISSDRTDVSMAGTQRKEREKRQIQELQDRLLEENKRHLVSYEQTRSRLQREKDHWFPGMRGKYEALNLALLEQCFLPRLLLSSIDSFYCFKIMKFLHTSGTPNFRTVGLLDQLFREHRLTAIIFQCTSKEADNFGRFLNEIIRDLTRWHADKTVYEKEAWGPNKTLPGFAMNVDSEGRSTSFVDFEMFRRLLYKWHRLLAGALKACFNGGEYMHIRNGISVLKSVSQNFPAVNWMGRDMLQCVNTLSNDYREDVKIAAASLRGDLSRREKEWLLPQAFMINDNIAGDKAKARPARPDSTTPKPLNANAAEFKLPASTTANGVPGGPASGKLEVEDGEIEDAKMGDAPAEPTSIGDPAQKADKHAGEDNEQPPAVAGADDSENLKEAVSRDEKSQQSDAERQSSENNQTRTTSPVHSRQGSRPPDMSRSANIPKRPELSRLPPPPSLPNKPELPRGYRHDGRGPRQPDLIDDRRDGRQPPEFSRPGRYNDTERDRPFDHDSRGHGRSDDQYRGPRDNRGYPREPETERAGRLRASDSFPRDSGFGPRSGTQPQPHPDRADLLREHPDRVALIEVETQRRDHGRLDREDRRPRQQSPTRTDDRRGHRHDDYPTGPRNDRPSRSDMSDARDNRPNPDMSHGRLNQDSRMNRQPEVPSDTPSGPRGRGGQGRGRNVSGVPSAPTTLGGGSERQPPSGPSGRSTGRGPEPSTAVPPPTDKTDTSGVHPDRLKNLPNEPGTIGGRPQAPLAAPSGPRNAHGTPGGSPANRGPPSGPGGDRSRSDKRFAGLNTMLQQSGGSQERHVSSPGTSIRGRGRQASSANASSLHGSRPPSPPAGGFDDGPAPQGRPELFPSGNEEDNRPSGRGRRNDGPDEANAEPRRGDGRHTNVNTPNRDRRGEDETPRSNRRDNHRGRDRDRDREHDRNRRADAGEEETHPQGPRESGSRRGTTGRDDNRKRDRRERDDGASEHAGPGNNEHHGRMRPPSAQGNNNNVPPPGPQGEERRWGGGGRGEPRDRDRHRERGGGGGGGRDRDREYNRDGGAASGSNTFPRKRGRPGDDNAGHGEGAGRGMRVGSESKRARRGT</sequence>
<dbReference type="GO" id="GO:0003729">
    <property type="term" value="F:mRNA binding"/>
    <property type="evidence" value="ECO:0007669"/>
    <property type="project" value="TreeGrafter"/>
</dbReference>
<dbReference type="Pfam" id="PF16134">
    <property type="entry name" value="THOC2_N"/>
    <property type="match status" value="1"/>
</dbReference>
<feature type="compositionally biased region" description="Basic and acidic residues" evidence="6">
    <location>
        <begin position="1721"/>
        <end position="1747"/>
    </location>
</feature>
<comment type="subcellular location">
    <subcellularLocation>
        <location evidence="1">Nucleus</location>
    </subcellularLocation>
</comment>
<comment type="similarity">
    <text evidence="2">Belongs to the THOC2 family.</text>
</comment>
<feature type="region of interest" description="Disordered" evidence="6">
    <location>
        <begin position="1"/>
        <end position="128"/>
    </location>
</feature>
<feature type="compositionally biased region" description="Basic and acidic residues" evidence="6">
    <location>
        <begin position="1756"/>
        <end position="1803"/>
    </location>
</feature>
<evidence type="ECO:0000256" key="4">
    <source>
        <dbReference type="ARBA" id="ARBA00023242"/>
    </source>
</evidence>
<keyword evidence="11" id="KW-1185">Reference proteome</keyword>
<evidence type="ECO:0000259" key="7">
    <source>
        <dbReference type="Pfam" id="PF11262"/>
    </source>
</evidence>
<dbReference type="PANTHER" id="PTHR21597:SF0">
    <property type="entry name" value="THO COMPLEX SUBUNIT 2"/>
    <property type="match status" value="1"/>
</dbReference>
<gene>
    <name evidence="10" type="ORF">PISL3812_04138</name>
</gene>
<feature type="coiled-coil region" evidence="5">
    <location>
        <begin position="1283"/>
        <end position="1321"/>
    </location>
</feature>
<proteinExistence type="inferred from homology"/>
<dbReference type="InterPro" id="IPR032302">
    <property type="entry name" value="THOC2_N"/>
</dbReference>
<feature type="compositionally biased region" description="Basic and acidic residues" evidence="6">
    <location>
        <begin position="1984"/>
        <end position="1997"/>
    </location>
</feature>
<feature type="compositionally biased region" description="Basic and acidic residues" evidence="6">
    <location>
        <begin position="13"/>
        <end position="25"/>
    </location>
</feature>
<evidence type="ECO:0000313" key="10">
    <source>
        <dbReference type="EMBL" id="CRG87123.1"/>
    </source>
</evidence>
<evidence type="ECO:0000256" key="1">
    <source>
        <dbReference type="ARBA" id="ARBA00004123"/>
    </source>
</evidence>
<dbReference type="InterPro" id="IPR021418">
    <property type="entry name" value="THO_THOC2_C"/>
</dbReference>
<dbReference type="Pfam" id="PF11262">
    <property type="entry name" value="Tho2"/>
    <property type="match status" value="1"/>
</dbReference>
<accession>A0A0U1LUN8</accession>
<evidence type="ECO:0000256" key="5">
    <source>
        <dbReference type="SAM" id="Coils"/>
    </source>
</evidence>
<feature type="compositionally biased region" description="Basic and acidic residues" evidence="6">
    <location>
        <begin position="2215"/>
        <end position="2233"/>
    </location>
</feature>
<feature type="compositionally biased region" description="Basic and acidic residues" evidence="6">
    <location>
        <begin position="2266"/>
        <end position="2304"/>
    </location>
</feature>
<reference evidence="10 11" key="1">
    <citation type="submission" date="2015-04" db="EMBL/GenBank/DDBJ databases">
        <authorList>
            <person name="Syromyatnikov M.Y."/>
            <person name="Popov V.N."/>
        </authorList>
    </citation>
    <scope>NUCLEOTIDE SEQUENCE [LARGE SCALE GENOMIC DNA]</scope>
    <source>
        <strain evidence="10">WF-38-12</strain>
    </source>
</reference>
<feature type="compositionally biased region" description="Basic and acidic residues" evidence="6">
    <location>
        <begin position="1824"/>
        <end position="1860"/>
    </location>
</feature>
<feature type="compositionally biased region" description="Basic and acidic residues" evidence="6">
    <location>
        <begin position="2158"/>
        <end position="2201"/>
    </location>
</feature>
<feature type="compositionally biased region" description="Basic and acidic residues" evidence="6">
    <location>
        <begin position="2123"/>
        <end position="2151"/>
    </location>
</feature>
<feature type="domain" description="THO complex subunitTHOC2 N-terminal" evidence="8">
    <location>
        <begin position="870"/>
        <end position="945"/>
    </location>
</feature>
<feature type="compositionally biased region" description="Polar residues" evidence="6">
    <location>
        <begin position="2082"/>
        <end position="2092"/>
    </location>
</feature>
<feature type="compositionally biased region" description="Polar residues" evidence="6">
    <location>
        <begin position="1673"/>
        <end position="1689"/>
    </location>
</feature>
<feature type="region of interest" description="Disordered" evidence="6">
    <location>
        <begin position="1581"/>
        <end position="2350"/>
    </location>
</feature>
<feature type="compositionally biased region" description="Polar residues" evidence="6">
    <location>
        <begin position="88"/>
        <end position="128"/>
    </location>
</feature>